<protein>
    <submittedName>
        <fullName evidence="2">Uncharacterized protein</fullName>
    </submittedName>
</protein>
<evidence type="ECO:0000313" key="3">
    <source>
        <dbReference type="Proteomes" id="UP000237000"/>
    </source>
</evidence>
<sequence>YRLKTTNTEKEKKRKRKSKSNLDRQSPSKPRRRHNCRSSLPPDQIPAKPNIALPKIFFAVTRSERLKLCRINQSNF</sequence>
<accession>A0A2P5C3K5</accession>
<feature type="region of interest" description="Disordered" evidence="1">
    <location>
        <begin position="1"/>
        <end position="48"/>
    </location>
</feature>
<comment type="caution">
    <text evidence="2">The sequence shown here is derived from an EMBL/GenBank/DDBJ whole genome shotgun (WGS) entry which is preliminary data.</text>
</comment>
<dbReference type="EMBL" id="JXTC01000419">
    <property type="protein sequence ID" value="PON55589.1"/>
    <property type="molecule type" value="Genomic_DNA"/>
</dbReference>
<dbReference type="InParanoid" id="A0A2P5C3K5"/>
<gene>
    <name evidence="2" type="ORF">TorRG33x02_298820</name>
</gene>
<reference evidence="3" key="1">
    <citation type="submission" date="2016-06" db="EMBL/GenBank/DDBJ databases">
        <title>Parallel loss of symbiosis genes in relatives of nitrogen-fixing non-legume Parasponia.</title>
        <authorList>
            <person name="Van Velzen R."/>
            <person name="Holmer R."/>
            <person name="Bu F."/>
            <person name="Rutten L."/>
            <person name="Van Zeijl A."/>
            <person name="Liu W."/>
            <person name="Santuari L."/>
            <person name="Cao Q."/>
            <person name="Sharma T."/>
            <person name="Shen D."/>
            <person name="Roswanjaya Y."/>
            <person name="Wardhani T."/>
            <person name="Kalhor M.S."/>
            <person name="Jansen J."/>
            <person name="Van den Hoogen J."/>
            <person name="Gungor B."/>
            <person name="Hartog M."/>
            <person name="Hontelez J."/>
            <person name="Verver J."/>
            <person name="Yang W.-C."/>
            <person name="Schijlen E."/>
            <person name="Repin R."/>
            <person name="Schilthuizen M."/>
            <person name="Schranz E."/>
            <person name="Heidstra R."/>
            <person name="Miyata K."/>
            <person name="Fedorova E."/>
            <person name="Kohlen W."/>
            <person name="Bisseling T."/>
            <person name="Smit S."/>
            <person name="Geurts R."/>
        </authorList>
    </citation>
    <scope>NUCLEOTIDE SEQUENCE [LARGE SCALE GENOMIC DNA]</scope>
    <source>
        <strain evidence="3">cv. RG33-2</strain>
    </source>
</reference>
<organism evidence="2 3">
    <name type="scientific">Trema orientale</name>
    <name type="common">Charcoal tree</name>
    <name type="synonym">Celtis orientalis</name>
    <dbReference type="NCBI Taxonomy" id="63057"/>
    <lineage>
        <taxon>Eukaryota</taxon>
        <taxon>Viridiplantae</taxon>
        <taxon>Streptophyta</taxon>
        <taxon>Embryophyta</taxon>
        <taxon>Tracheophyta</taxon>
        <taxon>Spermatophyta</taxon>
        <taxon>Magnoliopsida</taxon>
        <taxon>eudicotyledons</taxon>
        <taxon>Gunneridae</taxon>
        <taxon>Pentapetalae</taxon>
        <taxon>rosids</taxon>
        <taxon>fabids</taxon>
        <taxon>Rosales</taxon>
        <taxon>Cannabaceae</taxon>
        <taxon>Trema</taxon>
    </lineage>
</organism>
<feature type="non-terminal residue" evidence="2">
    <location>
        <position position="1"/>
    </location>
</feature>
<evidence type="ECO:0000313" key="2">
    <source>
        <dbReference type="EMBL" id="PON55589.1"/>
    </source>
</evidence>
<proteinExistence type="predicted"/>
<dbReference type="AlphaFoldDB" id="A0A2P5C3K5"/>
<dbReference type="Proteomes" id="UP000237000">
    <property type="component" value="Unassembled WGS sequence"/>
</dbReference>
<keyword evidence="3" id="KW-1185">Reference proteome</keyword>
<name>A0A2P5C3K5_TREOI</name>
<evidence type="ECO:0000256" key="1">
    <source>
        <dbReference type="SAM" id="MobiDB-lite"/>
    </source>
</evidence>